<evidence type="ECO:0000259" key="11">
    <source>
        <dbReference type="Pfam" id="PF14841"/>
    </source>
</evidence>
<dbReference type="GO" id="GO:0006935">
    <property type="term" value="P:chemotaxis"/>
    <property type="evidence" value="ECO:0007669"/>
    <property type="project" value="UniProtKB-KW"/>
</dbReference>
<dbReference type="InterPro" id="IPR032779">
    <property type="entry name" value="FliG_M"/>
</dbReference>
<feature type="domain" description="Flagellar motor switch protein FliG middle" evidence="11">
    <location>
        <begin position="123"/>
        <end position="193"/>
    </location>
</feature>
<evidence type="ECO:0000313" key="13">
    <source>
        <dbReference type="EMBL" id="ROP44839.1"/>
    </source>
</evidence>
<dbReference type="InterPro" id="IPR011002">
    <property type="entry name" value="FliG_a-hlx"/>
</dbReference>
<comment type="caution">
    <text evidence="13">The sequence shown here is derived from an EMBL/GenBank/DDBJ whole genome shotgun (WGS) entry which is preliminary data.</text>
</comment>
<evidence type="ECO:0000256" key="3">
    <source>
        <dbReference type="ARBA" id="ARBA00010299"/>
    </source>
</evidence>
<comment type="similarity">
    <text evidence="3">Belongs to the FliG family.</text>
</comment>
<dbReference type="Gene3D" id="1.10.220.30">
    <property type="match status" value="3"/>
</dbReference>
<sequence length="344" mass="36270">MTALAVRDASTLTGSQKAAVVLVQLGREQAAKVLSRMGPVEVEELATEIAQLGALDAETADGVIAEFRELAVTGGPHVTRGGLAVARSLLEATVGANRADDLLERVAIATPGKVFEFLLDMDPRQILSFLTGEHPQTTALVLAHLAPAQASVVLAGLPAEVQTDVAHRIAVMDRPDPDLVALVAEDLTRRSSTIIPTSSASVAVGGLQPLVDLLARADPATEKIVLEGLDVVDAALAEAVRQKMFVFDDITGLEDKAVQLLARQVETAVLALALKGTAEPTREKVLSNVSERARENLVEEIDLLGAVRLSDVEEARGQVVAVIRGLEASGEIVLRREGADEYVS</sequence>
<dbReference type="Pfam" id="PF14841">
    <property type="entry name" value="FliG_M"/>
    <property type="match status" value="1"/>
</dbReference>
<dbReference type="Pfam" id="PF14842">
    <property type="entry name" value="FliG_N"/>
    <property type="match status" value="1"/>
</dbReference>
<dbReference type="GO" id="GO:0005886">
    <property type="term" value="C:plasma membrane"/>
    <property type="evidence" value="ECO:0007669"/>
    <property type="project" value="UniProtKB-SubCell"/>
</dbReference>
<dbReference type="GO" id="GO:0003774">
    <property type="term" value="F:cytoskeletal motor activity"/>
    <property type="evidence" value="ECO:0007669"/>
    <property type="project" value="InterPro"/>
</dbReference>
<dbReference type="GO" id="GO:0009425">
    <property type="term" value="C:bacterial-type flagellum basal body"/>
    <property type="evidence" value="ECO:0007669"/>
    <property type="project" value="UniProtKB-SubCell"/>
</dbReference>
<keyword evidence="8" id="KW-0472">Membrane</keyword>
<keyword evidence="13" id="KW-0282">Flagellum</keyword>
<keyword evidence="7" id="KW-0283">Flagellar rotation</keyword>
<dbReference type="OrthoDB" id="9780302at2"/>
<protein>
    <recommendedName>
        <fullName evidence="4">Flagellar motor switch protein FliG</fullName>
    </recommendedName>
</protein>
<dbReference type="Pfam" id="PF01706">
    <property type="entry name" value="FliG_C"/>
    <property type="match status" value="1"/>
</dbReference>
<evidence type="ECO:0000259" key="12">
    <source>
        <dbReference type="Pfam" id="PF14842"/>
    </source>
</evidence>
<dbReference type="PANTHER" id="PTHR30534:SF0">
    <property type="entry name" value="FLAGELLAR MOTOR SWITCH PROTEIN FLIG"/>
    <property type="match status" value="1"/>
</dbReference>
<keyword evidence="5" id="KW-1003">Cell membrane</keyword>
<dbReference type="InterPro" id="IPR000090">
    <property type="entry name" value="Flg_Motor_Flig"/>
</dbReference>
<feature type="domain" description="Flagellar motor switch protein FliG C-terminal" evidence="10">
    <location>
        <begin position="228"/>
        <end position="334"/>
    </location>
</feature>
<comment type="subcellular location">
    <subcellularLocation>
        <location evidence="1">Bacterial flagellum basal body</location>
    </subcellularLocation>
    <subcellularLocation>
        <location evidence="2">Cell membrane</location>
        <topology evidence="2">Peripheral membrane protein</topology>
        <orientation evidence="2">Cytoplasmic side</orientation>
    </subcellularLocation>
</comment>
<dbReference type="NCBIfam" id="TIGR00207">
    <property type="entry name" value="fliG"/>
    <property type="match status" value="1"/>
</dbReference>
<dbReference type="GO" id="GO:0071973">
    <property type="term" value="P:bacterial-type flagellum-dependent cell motility"/>
    <property type="evidence" value="ECO:0007669"/>
    <property type="project" value="InterPro"/>
</dbReference>
<name>A0A3N1HQW5_9ACTN</name>
<organism evidence="13 14">
    <name type="scientific">Pseudokineococcus lusitanus</name>
    <dbReference type="NCBI Taxonomy" id="763993"/>
    <lineage>
        <taxon>Bacteria</taxon>
        <taxon>Bacillati</taxon>
        <taxon>Actinomycetota</taxon>
        <taxon>Actinomycetes</taxon>
        <taxon>Kineosporiales</taxon>
        <taxon>Kineosporiaceae</taxon>
        <taxon>Pseudokineococcus</taxon>
    </lineage>
</organism>
<dbReference type="PRINTS" id="PR00954">
    <property type="entry name" value="FLGMOTORFLIG"/>
</dbReference>
<evidence type="ECO:0000313" key="14">
    <source>
        <dbReference type="Proteomes" id="UP000276232"/>
    </source>
</evidence>
<keyword evidence="14" id="KW-1185">Reference proteome</keyword>
<gene>
    <name evidence="13" type="ORF">EDC03_0969</name>
</gene>
<keyword evidence="13" id="KW-0966">Cell projection</keyword>
<evidence type="ECO:0000256" key="9">
    <source>
        <dbReference type="ARBA" id="ARBA00023143"/>
    </source>
</evidence>
<evidence type="ECO:0000256" key="5">
    <source>
        <dbReference type="ARBA" id="ARBA00022475"/>
    </source>
</evidence>
<dbReference type="PANTHER" id="PTHR30534">
    <property type="entry name" value="FLAGELLAR MOTOR SWITCH PROTEIN FLIG"/>
    <property type="match status" value="1"/>
</dbReference>
<evidence type="ECO:0000256" key="4">
    <source>
        <dbReference type="ARBA" id="ARBA00021870"/>
    </source>
</evidence>
<evidence type="ECO:0000256" key="8">
    <source>
        <dbReference type="ARBA" id="ARBA00023136"/>
    </source>
</evidence>
<evidence type="ECO:0000256" key="1">
    <source>
        <dbReference type="ARBA" id="ARBA00004117"/>
    </source>
</evidence>
<reference evidence="13 14" key="1">
    <citation type="journal article" date="2015" name="Stand. Genomic Sci.">
        <title>Genomic Encyclopedia of Bacterial and Archaeal Type Strains, Phase III: the genomes of soil and plant-associated and newly described type strains.</title>
        <authorList>
            <person name="Whitman W.B."/>
            <person name="Woyke T."/>
            <person name="Klenk H.P."/>
            <person name="Zhou Y."/>
            <person name="Lilburn T.G."/>
            <person name="Beck B.J."/>
            <person name="De Vos P."/>
            <person name="Vandamme P."/>
            <person name="Eisen J.A."/>
            <person name="Garrity G."/>
            <person name="Hugenholtz P."/>
            <person name="Kyrpides N.C."/>
        </authorList>
    </citation>
    <scope>NUCLEOTIDE SEQUENCE [LARGE SCALE GENOMIC DNA]</scope>
    <source>
        <strain evidence="13 14">CECT 7306</strain>
    </source>
</reference>
<dbReference type="RefSeq" id="WP_123379065.1">
    <property type="nucleotide sequence ID" value="NZ_RJKN01000002.1"/>
</dbReference>
<dbReference type="EMBL" id="RJKN01000002">
    <property type="protein sequence ID" value="ROP44839.1"/>
    <property type="molecule type" value="Genomic_DNA"/>
</dbReference>
<evidence type="ECO:0000256" key="7">
    <source>
        <dbReference type="ARBA" id="ARBA00022779"/>
    </source>
</evidence>
<evidence type="ECO:0000256" key="6">
    <source>
        <dbReference type="ARBA" id="ARBA00022500"/>
    </source>
</evidence>
<dbReference type="AlphaFoldDB" id="A0A3N1HQW5"/>
<proteinExistence type="inferred from homology"/>
<dbReference type="InterPro" id="IPR028263">
    <property type="entry name" value="FliG_N"/>
</dbReference>
<keyword evidence="9" id="KW-0975">Bacterial flagellum</keyword>
<dbReference type="InParanoid" id="A0A3N1HQW5"/>
<dbReference type="SUPFAM" id="SSF48029">
    <property type="entry name" value="FliG"/>
    <property type="match status" value="2"/>
</dbReference>
<dbReference type="Proteomes" id="UP000276232">
    <property type="component" value="Unassembled WGS sequence"/>
</dbReference>
<evidence type="ECO:0000259" key="10">
    <source>
        <dbReference type="Pfam" id="PF01706"/>
    </source>
</evidence>
<keyword evidence="6" id="KW-0145">Chemotaxis</keyword>
<dbReference type="InterPro" id="IPR023087">
    <property type="entry name" value="Flg_Motor_Flig_C"/>
</dbReference>
<accession>A0A3N1HQW5</accession>
<feature type="domain" description="Flagellar motor switch protein FliG N-terminal" evidence="12">
    <location>
        <begin position="12"/>
        <end position="107"/>
    </location>
</feature>
<evidence type="ECO:0000256" key="2">
    <source>
        <dbReference type="ARBA" id="ARBA00004413"/>
    </source>
</evidence>
<keyword evidence="13" id="KW-0969">Cilium</keyword>